<name>A0A0F9ET63_9ZZZZ</name>
<keyword evidence="1" id="KW-0812">Transmembrane</keyword>
<keyword evidence="1" id="KW-0472">Membrane</keyword>
<proteinExistence type="predicted"/>
<evidence type="ECO:0000256" key="1">
    <source>
        <dbReference type="SAM" id="Phobius"/>
    </source>
</evidence>
<dbReference type="AlphaFoldDB" id="A0A0F9ET63"/>
<sequence length="79" mass="9011">MTKKLRELITELRTESQEVGIDPQKYKSPWELLASIADRIEAALSIMTKTNWLFFTGAVVTYTLAMMAFGVLIWEAIND</sequence>
<dbReference type="EMBL" id="LAZR01023817">
    <property type="protein sequence ID" value="KKL77219.1"/>
    <property type="molecule type" value="Genomic_DNA"/>
</dbReference>
<evidence type="ECO:0000313" key="2">
    <source>
        <dbReference type="EMBL" id="KKL77219.1"/>
    </source>
</evidence>
<gene>
    <name evidence="2" type="ORF">LCGC14_2037080</name>
</gene>
<organism evidence="2">
    <name type="scientific">marine sediment metagenome</name>
    <dbReference type="NCBI Taxonomy" id="412755"/>
    <lineage>
        <taxon>unclassified sequences</taxon>
        <taxon>metagenomes</taxon>
        <taxon>ecological metagenomes</taxon>
    </lineage>
</organism>
<accession>A0A0F9ET63</accession>
<keyword evidence="1" id="KW-1133">Transmembrane helix</keyword>
<reference evidence="2" key="1">
    <citation type="journal article" date="2015" name="Nature">
        <title>Complex archaea that bridge the gap between prokaryotes and eukaryotes.</title>
        <authorList>
            <person name="Spang A."/>
            <person name="Saw J.H."/>
            <person name="Jorgensen S.L."/>
            <person name="Zaremba-Niedzwiedzka K."/>
            <person name="Martijn J."/>
            <person name="Lind A.E."/>
            <person name="van Eijk R."/>
            <person name="Schleper C."/>
            <person name="Guy L."/>
            <person name="Ettema T.J."/>
        </authorList>
    </citation>
    <scope>NUCLEOTIDE SEQUENCE</scope>
</reference>
<feature type="transmembrane region" description="Helical" evidence="1">
    <location>
        <begin position="52"/>
        <end position="74"/>
    </location>
</feature>
<protein>
    <submittedName>
        <fullName evidence="2">Uncharacterized protein</fullName>
    </submittedName>
</protein>
<comment type="caution">
    <text evidence="2">The sequence shown here is derived from an EMBL/GenBank/DDBJ whole genome shotgun (WGS) entry which is preliminary data.</text>
</comment>